<reference evidence="4" key="1">
    <citation type="submission" date="2020-05" db="EMBL/GenBank/DDBJ databases">
        <title>Phylogenomic resolution of chytrid fungi.</title>
        <authorList>
            <person name="Stajich J.E."/>
            <person name="Amses K."/>
            <person name="Simmons R."/>
            <person name="Seto K."/>
            <person name="Myers J."/>
            <person name="Bonds A."/>
            <person name="Quandt C.A."/>
            <person name="Barry K."/>
            <person name="Liu P."/>
            <person name="Grigoriev I."/>
            <person name="Longcore J.E."/>
            <person name="James T.Y."/>
        </authorList>
    </citation>
    <scope>NUCLEOTIDE SEQUENCE</scope>
    <source>
        <strain evidence="4">JEL0318</strain>
    </source>
</reference>
<dbReference type="PANTHER" id="PTHR21292">
    <property type="entry name" value="EXOCYST COMPLEX COMPONENT SEC6-RELATED"/>
    <property type="match status" value="1"/>
</dbReference>
<dbReference type="GO" id="GO:0000149">
    <property type="term" value="F:SNARE binding"/>
    <property type="evidence" value="ECO:0007669"/>
    <property type="project" value="TreeGrafter"/>
</dbReference>
<evidence type="ECO:0000256" key="2">
    <source>
        <dbReference type="ARBA" id="ARBA00022448"/>
    </source>
</evidence>
<evidence type="ECO:0000313" key="5">
    <source>
        <dbReference type="Proteomes" id="UP001212841"/>
    </source>
</evidence>
<dbReference type="EMBL" id="JADGJD010000738">
    <property type="protein sequence ID" value="KAJ3048787.1"/>
    <property type="molecule type" value="Genomic_DNA"/>
</dbReference>
<protein>
    <submittedName>
        <fullName evidence="4">SNARE-binding exocyst subunit S6</fullName>
    </submittedName>
</protein>
<proteinExistence type="inferred from homology"/>
<dbReference type="InterPro" id="IPR010326">
    <property type="entry name" value="EXOC3/Sec6"/>
</dbReference>
<dbReference type="PANTHER" id="PTHR21292:SF1">
    <property type="entry name" value="EXOCYST COMPLEX COMPONENT 3"/>
    <property type="match status" value="1"/>
</dbReference>
<dbReference type="Gene3D" id="1.10.357.70">
    <property type="entry name" value="Exocyst complex component Sec6, C-terminal domain"/>
    <property type="match status" value="1"/>
</dbReference>
<sequence>MAAVSSPSIHPPTVNLGESLVAEATSAAVTRIADILRHPDDLTNKLPSIRKRFAIERASIEAQLKTSVESQLDDAQRGLDILGVAREETKKVKGNLEGIDTLCADAQNTIRNYARIKKISRTHQNFAATKAMVEQFQSLNNQVARIRNLLIEDQGALNVEDDAPADNLLLIHYQLQQLETFRNTTMARCTTTKDGIAPSADVLNTLNEYFKKVDQLGTDFDMYFWNIVRRTLKLIKAGHASTIVQMVKVIEMEERADELAAVQETVITPLGGGPQSNSEIIKEISHPRPIKSYRIKFFDVLRDAIGAEISALYEAKKDHLPTLLQTADTVIDNLIIVHDELIPRFPKRYNIFYFYVLEYHRAIYDMVNKIIASDMEAGEILLLIKWVRDYYSSMSSRLDVGEDLLEPRLLDNREDELQAEYVNLVRTKLSEWLSNILSTETFDFLNRSQQPETDGSGQYLLTGSIIVFQMFNQQVDVVSSSSRGALLYDVVTECCITLDEFHKAWLKVLDSEYTKFTEHSPDLAEGLPEYVVALANDCLRSTEFSEAISARIEPMLDDPYRAKATAKIKTAQEGFMKVSRRGYHILIDIVLADLKPAFALFYCPPWYDQDLMRLVIGTLDDYCEDFKFHMAEYLFNKFTADLLDKTALSCVDAFRNKSAKFRMPTAPERMRADLESLVDFFARLKSPKRAKAAFEVVERIIAVVESEAGMAFLDFYALWKAFPDVPLEFVEGVLSRRDDLEKGQVREIMETCRSKAKEEAGRVEGVGPTVFSKLGPHK</sequence>
<dbReference type="Pfam" id="PF06046">
    <property type="entry name" value="Sec6"/>
    <property type="match status" value="1"/>
</dbReference>
<accession>A0AAD5X3A8</accession>
<keyword evidence="5" id="KW-1185">Reference proteome</keyword>
<dbReference type="InterPro" id="IPR042532">
    <property type="entry name" value="EXOC3/Sec6_C"/>
</dbReference>
<dbReference type="AlphaFoldDB" id="A0AAD5X3A8"/>
<comment type="caution">
    <text evidence="4">The sequence shown here is derived from an EMBL/GenBank/DDBJ whole genome shotgun (WGS) entry which is preliminary data.</text>
</comment>
<dbReference type="GO" id="GO:0051601">
    <property type="term" value="P:exocyst localization"/>
    <property type="evidence" value="ECO:0007669"/>
    <property type="project" value="TreeGrafter"/>
</dbReference>
<dbReference type="GO" id="GO:0006887">
    <property type="term" value="P:exocytosis"/>
    <property type="evidence" value="ECO:0007669"/>
    <property type="project" value="UniProtKB-KW"/>
</dbReference>
<keyword evidence="3" id="KW-0268">Exocytosis</keyword>
<comment type="similarity">
    <text evidence="1">Belongs to the SEC6 family.</text>
</comment>
<dbReference type="GO" id="GO:0000145">
    <property type="term" value="C:exocyst"/>
    <property type="evidence" value="ECO:0007669"/>
    <property type="project" value="InterPro"/>
</dbReference>
<evidence type="ECO:0000256" key="1">
    <source>
        <dbReference type="ARBA" id="ARBA00009447"/>
    </source>
</evidence>
<evidence type="ECO:0000313" key="4">
    <source>
        <dbReference type="EMBL" id="KAJ3048787.1"/>
    </source>
</evidence>
<gene>
    <name evidence="4" type="primary">SEC6</name>
    <name evidence="4" type="ORF">HK097_010203</name>
</gene>
<keyword evidence="2" id="KW-0813">Transport</keyword>
<dbReference type="Proteomes" id="UP001212841">
    <property type="component" value="Unassembled WGS sequence"/>
</dbReference>
<evidence type="ECO:0000256" key="3">
    <source>
        <dbReference type="ARBA" id="ARBA00022483"/>
    </source>
</evidence>
<name>A0AAD5X3A8_9FUNG</name>
<organism evidence="4 5">
    <name type="scientific">Rhizophlyctis rosea</name>
    <dbReference type="NCBI Taxonomy" id="64517"/>
    <lineage>
        <taxon>Eukaryota</taxon>
        <taxon>Fungi</taxon>
        <taxon>Fungi incertae sedis</taxon>
        <taxon>Chytridiomycota</taxon>
        <taxon>Chytridiomycota incertae sedis</taxon>
        <taxon>Chytridiomycetes</taxon>
        <taxon>Rhizophlyctidales</taxon>
        <taxon>Rhizophlyctidaceae</taxon>
        <taxon>Rhizophlyctis</taxon>
    </lineage>
</organism>
<dbReference type="Gene3D" id="1.10.357.50">
    <property type="match status" value="1"/>
</dbReference>